<evidence type="ECO:0000313" key="2">
    <source>
        <dbReference type="EMBL" id="MBM7278425.1"/>
    </source>
</evidence>
<organism evidence="2 3">
    <name type="scientific">Gordonia rubripertincta</name>
    <name type="common">Rhodococcus corallinus</name>
    <dbReference type="NCBI Taxonomy" id="36822"/>
    <lineage>
        <taxon>Bacteria</taxon>
        <taxon>Bacillati</taxon>
        <taxon>Actinomycetota</taxon>
        <taxon>Actinomycetes</taxon>
        <taxon>Mycobacteriales</taxon>
        <taxon>Gordoniaceae</taxon>
        <taxon>Gordonia</taxon>
    </lineage>
</organism>
<sequence>MSEVEETAREIERYARSVATGPGFEPGDPGAREAALTRVHDALQLGRRAEELLSATARAAREFGCTWQEIGDVVGVTRQAAFQRFGKPIDPRTGAPMQKVTIAHADAMALDVIEKIAKTEWASVTARFDEPMTAALTDTALADAWASVVALHGELENTGTPFVRGHGLHTVVDVPLEQEAGEMVFRVAFDADGRIAGLFFLNPDAASKEL</sequence>
<reference evidence="2" key="1">
    <citation type="submission" date="2021-02" db="EMBL/GenBank/DDBJ databases">
        <title>Taxonomy, biology and ecology of Rhodococcus bacteria occurring in California pistachio and other woody hosts as revealed by genome sequence analyses.</title>
        <authorList>
            <person name="Riely B."/>
            <person name="Gai Y."/>
        </authorList>
    </citation>
    <scope>NUCLEOTIDE SEQUENCE</scope>
    <source>
        <strain evidence="2">BP-295</strain>
    </source>
</reference>
<dbReference type="AlphaFoldDB" id="A0AAW4G4W4"/>
<feature type="domain" description="DUF3887" evidence="1">
    <location>
        <begin position="110"/>
        <end position="198"/>
    </location>
</feature>
<accession>A0AAW4G4W4</accession>
<name>A0AAW4G4W4_GORRU</name>
<comment type="caution">
    <text evidence="2">The sequence shown here is derived from an EMBL/GenBank/DDBJ whole genome shotgun (WGS) entry which is preliminary data.</text>
</comment>
<evidence type="ECO:0000259" key="1">
    <source>
        <dbReference type="Pfam" id="PF13026"/>
    </source>
</evidence>
<dbReference type="Proteomes" id="UP001195196">
    <property type="component" value="Unassembled WGS sequence"/>
</dbReference>
<dbReference type="InterPro" id="IPR024981">
    <property type="entry name" value="DUF3887"/>
</dbReference>
<dbReference type="Pfam" id="PF13026">
    <property type="entry name" value="DUF3887"/>
    <property type="match status" value="1"/>
</dbReference>
<dbReference type="Gene3D" id="3.10.450.590">
    <property type="match status" value="1"/>
</dbReference>
<protein>
    <submittedName>
        <fullName evidence="2">DUF3887 domain-containing protein</fullName>
    </submittedName>
</protein>
<dbReference type="EMBL" id="JAFFGU010000004">
    <property type="protein sequence ID" value="MBM7278425.1"/>
    <property type="molecule type" value="Genomic_DNA"/>
</dbReference>
<evidence type="ECO:0000313" key="3">
    <source>
        <dbReference type="Proteomes" id="UP001195196"/>
    </source>
</evidence>
<dbReference type="RefSeq" id="WP_204718024.1">
    <property type="nucleotide sequence ID" value="NZ_JAFFGU010000004.1"/>
</dbReference>
<gene>
    <name evidence="2" type="ORF">JTZ10_11710</name>
</gene>
<proteinExistence type="predicted"/>